<evidence type="ECO:0000256" key="1">
    <source>
        <dbReference type="SAM" id="Phobius"/>
    </source>
</evidence>
<feature type="chain" id="PRO_5021928649" evidence="2">
    <location>
        <begin position="26"/>
        <end position="107"/>
    </location>
</feature>
<reference evidence="3 4" key="1">
    <citation type="journal article" date="2018" name="Nat. Ecol. Evol.">
        <title>Genomic signatures of mitonuclear coevolution across populations of Tigriopus californicus.</title>
        <authorList>
            <person name="Barreto F.S."/>
            <person name="Watson E.T."/>
            <person name="Lima T.G."/>
            <person name="Willett C.S."/>
            <person name="Edmands S."/>
            <person name="Li W."/>
            <person name="Burton R.S."/>
        </authorList>
    </citation>
    <scope>NUCLEOTIDE SEQUENCE [LARGE SCALE GENOMIC DNA]</scope>
    <source>
        <strain evidence="3 4">San Diego</strain>
    </source>
</reference>
<sequence>MLSNMRNVCALSALVLSICITFSYGGSISKRDVGDDIQDQLPQGNVCVTDDGCSVFEYCDHEGLNFHCEIRGWIIAVIVIVILAILLSIIVSCCCCTTCWCYQKIRG</sequence>
<name>A0A553NNZ8_TIGCA</name>
<dbReference type="Proteomes" id="UP000318571">
    <property type="component" value="Chromosome 4"/>
</dbReference>
<accession>A0A553NNZ8</accession>
<gene>
    <name evidence="3" type="ORF">TCAL_05494</name>
</gene>
<dbReference type="EMBL" id="VCGU01000011">
    <property type="protein sequence ID" value="TRY67161.1"/>
    <property type="molecule type" value="Genomic_DNA"/>
</dbReference>
<dbReference type="AlphaFoldDB" id="A0A553NNZ8"/>
<evidence type="ECO:0000256" key="2">
    <source>
        <dbReference type="SAM" id="SignalP"/>
    </source>
</evidence>
<organism evidence="3 4">
    <name type="scientific">Tigriopus californicus</name>
    <name type="common">Marine copepod</name>
    <dbReference type="NCBI Taxonomy" id="6832"/>
    <lineage>
        <taxon>Eukaryota</taxon>
        <taxon>Metazoa</taxon>
        <taxon>Ecdysozoa</taxon>
        <taxon>Arthropoda</taxon>
        <taxon>Crustacea</taxon>
        <taxon>Multicrustacea</taxon>
        <taxon>Hexanauplia</taxon>
        <taxon>Copepoda</taxon>
        <taxon>Harpacticoida</taxon>
        <taxon>Harpacticidae</taxon>
        <taxon>Tigriopus</taxon>
    </lineage>
</organism>
<keyword evidence="4" id="KW-1185">Reference proteome</keyword>
<keyword evidence="1" id="KW-0472">Membrane</keyword>
<keyword evidence="2" id="KW-0732">Signal</keyword>
<evidence type="ECO:0000313" key="4">
    <source>
        <dbReference type="Proteomes" id="UP000318571"/>
    </source>
</evidence>
<comment type="caution">
    <text evidence="3">The sequence shown here is derived from an EMBL/GenBank/DDBJ whole genome shotgun (WGS) entry which is preliminary data.</text>
</comment>
<keyword evidence="1" id="KW-1133">Transmembrane helix</keyword>
<protein>
    <submittedName>
        <fullName evidence="3">Uncharacterized protein</fullName>
    </submittedName>
</protein>
<keyword evidence="1" id="KW-0812">Transmembrane</keyword>
<proteinExistence type="predicted"/>
<feature type="signal peptide" evidence="2">
    <location>
        <begin position="1"/>
        <end position="25"/>
    </location>
</feature>
<evidence type="ECO:0000313" key="3">
    <source>
        <dbReference type="EMBL" id="TRY67161.1"/>
    </source>
</evidence>
<feature type="transmembrane region" description="Helical" evidence="1">
    <location>
        <begin position="73"/>
        <end position="102"/>
    </location>
</feature>